<sequence length="117" mass="13577">MTEAIDKLRALRDRHRGIDEIQEDRIAVYFRLLDAALKNTTDTGLIGHAADEFMLMQVAVKRDESRVASFKHRATRNYVQLQVWFTGDAKEFNLIVPREDTMFLRGEFGESERRSAC</sequence>
<name>A0A6M3LVI6_9ZZZZ</name>
<gene>
    <name evidence="1" type="ORF">MM415B07830_0006</name>
</gene>
<accession>A0A6M3LVI6</accession>
<evidence type="ECO:0000313" key="1">
    <source>
        <dbReference type="EMBL" id="QJA96635.1"/>
    </source>
</evidence>
<protein>
    <submittedName>
        <fullName evidence="1">Uncharacterized protein</fullName>
    </submittedName>
</protein>
<reference evidence="1" key="1">
    <citation type="submission" date="2020-03" db="EMBL/GenBank/DDBJ databases">
        <title>The deep terrestrial virosphere.</title>
        <authorList>
            <person name="Holmfeldt K."/>
            <person name="Nilsson E."/>
            <person name="Simone D."/>
            <person name="Lopez-Fernandez M."/>
            <person name="Wu X."/>
            <person name="de Brujin I."/>
            <person name="Lundin D."/>
            <person name="Andersson A."/>
            <person name="Bertilsson S."/>
            <person name="Dopson M."/>
        </authorList>
    </citation>
    <scope>NUCLEOTIDE SEQUENCE</scope>
    <source>
        <strain evidence="1">MM415B07830</strain>
    </source>
</reference>
<dbReference type="EMBL" id="MT143419">
    <property type="protein sequence ID" value="QJA96635.1"/>
    <property type="molecule type" value="Genomic_DNA"/>
</dbReference>
<dbReference type="AlphaFoldDB" id="A0A6M3LVI6"/>
<organism evidence="1">
    <name type="scientific">viral metagenome</name>
    <dbReference type="NCBI Taxonomy" id="1070528"/>
    <lineage>
        <taxon>unclassified sequences</taxon>
        <taxon>metagenomes</taxon>
        <taxon>organismal metagenomes</taxon>
    </lineage>
</organism>
<proteinExistence type="predicted"/>